<sequence>MKPLLRAAMSSTLAVALLLGGTAAAVAAEESARSGARFTVLDTVEPGSDELYALAIDNAARKAFVLDNRNRMVRAYDIAAGKLTPAGTVIVGTKDGWVNGLALNETTHEVYVVDSSSGTDEIVVVDSTRMAVASRVPTGGRGATSLAVDEKSRRVVVANVSPSNVTMVDLDDRSTQSVATGVRPRELTIDPATQVVYVANSDDSSIDAIKPDGSWTRTPLEGAPSLVRIIDGQLAVADRAPFGFRLEMFDPATMTRTAVSESFASPMSDIVGDPGRNVVYVVNAAFEAAGIVALRSDTLATLGSGPVDYFSDMVLDGASHRLVGLQNSVSSKVVLVEPTLSPFPAVDRVGGADRFAVAAGVSRDTFESGAAAVAYVASGEVFADALSGAAAAGLEGGPVLLTRRDELPQATVEELRRLRPGRVVVLGGTAAVSAGVEKALGEFGSVSRIGGVDRFAVSAAISAKAFPSGATYAYLASGETFPDALSASPLTGREPGPVLLTQKGTLPAAVGAEIGRSKAQYVYVMGGEQAVSAAVVAEVSKIATVIRVDGPDRFAVSAAASKRSFRPHTYTVYVASGQAFPDALAGGPAAIVAGSPVLLVTKDGIPAPIAAELERLSPYRIVLLGGPNAVSDAVETQLESYLPD</sequence>
<dbReference type="SUPFAM" id="SSF51004">
    <property type="entry name" value="C-terminal (heme d1) domain of cytochrome cd1-nitrite reductase"/>
    <property type="match status" value="1"/>
</dbReference>
<gene>
    <name evidence="2" type="ORF">NVV95_08010</name>
</gene>
<feature type="chain" id="PRO_5046388806" evidence="1">
    <location>
        <begin position="28"/>
        <end position="644"/>
    </location>
</feature>
<proteinExistence type="predicted"/>
<dbReference type="Pfam" id="PF04122">
    <property type="entry name" value="CW_binding_2"/>
    <property type="match status" value="3"/>
</dbReference>
<dbReference type="InterPro" id="IPR015943">
    <property type="entry name" value="WD40/YVTN_repeat-like_dom_sf"/>
</dbReference>
<organism evidence="2 3">
    <name type="scientific">Herbiconiux gentiana</name>
    <dbReference type="NCBI Taxonomy" id="2970912"/>
    <lineage>
        <taxon>Bacteria</taxon>
        <taxon>Bacillati</taxon>
        <taxon>Actinomycetota</taxon>
        <taxon>Actinomycetes</taxon>
        <taxon>Micrococcales</taxon>
        <taxon>Microbacteriaceae</taxon>
        <taxon>Herbiconiux</taxon>
    </lineage>
</organism>
<name>A0ABT2GI85_9MICO</name>
<dbReference type="Pfam" id="PF10282">
    <property type="entry name" value="Lactonase"/>
    <property type="match status" value="1"/>
</dbReference>
<evidence type="ECO:0000313" key="3">
    <source>
        <dbReference type="Proteomes" id="UP001165580"/>
    </source>
</evidence>
<dbReference type="InterPro" id="IPR011048">
    <property type="entry name" value="Haem_d1_sf"/>
</dbReference>
<dbReference type="Proteomes" id="UP001165580">
    <property type="component" value="Unassembled WGS sequence"/>
</dbReference>
<feature type="signal peptide" evidence="1">
    <location>
        <begin position="1"/>
        <end position="27"/>
    </location>
</feature>
<dbReference type="PANTHER" id="PTHR30032">
    <property type="entry name" value="N-ACETYLMURAMOYL-L-ALANINE AMIDASE-RELATED"/>
    <property type="match status" value="1"/>
</dbReference>
<keyword evidence="3" id="KW-1185">Reference proteome</keyword>
<dbReference type="InterPro" id="IPR019405">
    <property type="entry name" value="Lactonase_7-beta_prop"/>
</dbReference>
<dbReference type="Gene3D" id="2.130.10.10">
    <property type="entry name" value="YVTN repeat-like/Quinoprotein amine dehydrogenase"/>
    <property type="match status" value="1"/>
</dbReference>
<reference evidence="2" key="1">
    <citation type="submission" date="2022-08" db="EMBL/GenBank/DDBJ databases">
        <authorList>
            <person name="Deng Y."/>
            <person name="Han X.-F."/>
            <person name="Zhang Y.-Q."/>
        </authorList>
    </citation>
    <scope>NUCLEOTIDE SEQUENCE</scope>
    <source>
        <strain evidence="2">CPCC 205716</strain>
    </source>
</reference>
<dbReference type="InterPro" id="IPR007253">
    <property type="entry name" value="Cell_wall-bd_2"/>
</dbReference>
<comment type="caution">
    <text evidence="2">The sequence shown here is derived from an EMBL/GenBank/DDBJ whole genome shotgun (WGS) entry which is preliminary data.</text>
</comment>
<dbReference type="PANTHER" id="PTHR30032:SF8">
    <property type="entry name" value="GERMINATION-SPECIFIC N-ACETYLMURAMOYL-L-ALANINE AMIDASE"/>
    <property type="match status" value="1"/>
</dbReference>
<dbReference type="EMBL" id="JANTEZ010000003">
    <property type="protein sequence ID" value="MCS5714496.1"/>
    <property type="molecule type" value="Genomic_DNA"/>
</dbReference>
<dbReference type="InterPro" id="IPR051922">
    <property type="entry name" value="Bact_Sporulation_Assoc"/>
</dbReference>
<dbReference type="SUPFAM" id="SSF101898">
    <property type="entry name" value="NHL repeat"/>
    <property type="match status" value="1"/>
</dbReference>
<evidence type="ECO:0000256" key="1">
    <source>
        <dbReference type="SAM" id="SignalP"/>
    </source>
</evidence>
<keyword evidence="1" id="KW-0732">Signal</keyword>
<accession>A0ABT2GI85</accession>
<protein>
    <submittedName>
        <fullName evidence="2">Cell wall-binding repeat-containing protein</fullName>
    </submittedName>
</protein>
<evidence type="ECO:0000313" key="2">
    <source>
        <dbReference type="EMBL" id="MCS5714496.1"/>
    </source>
</evidence>